<comment type="subcellular location">
    <subcellularLocation>
        <location evidence="1 9">Cell membrane</location>
        <topology evidence="1 9">Multi-pass membrane protein</topology>
    </subcellularLocation>
</comment>
<proteinExistence type="inferred from homology"/>
<evidence type="ECO:0000313" key="11">
    <source>
        <dbReference type="EMBL" id="SMQ63817.1"/>
    </source>
</evidence>
<sequence length="519" mass="58262">MSNPHTNRWSFAGLKLLTAFIAGALLTFSYAPFDFYFLTIPLLAWVIWCGWDTTPGEGWKLGFSFGLGWFTAGLSWIYVSIDQFGGLPIIATLGVLAVLYIYLALFPALAFFLWRWLHQYTRAAVWALPLFWLIAELLRGWLFTGFPWLRLGYSQIDSNIANFAPLIGEIGISVVLVIMAAAIAAAFAERRWRLLAVPAVTLVLAITLGWQQQVQRTGETVSVALVQGNIAQSLKWDAEQQWPTVLKYLDLSRPFYNNHELIIWPESAITILEPFAGDVLANIDQAAQLSNTALVTGIIDYRRGNDAFYNSLIVLGQQQQAALTNPVATNYEYLAPNRYQKHQLLPIGEFVPFEEILRPLAPLFNLPMSSFSRGSFAQENLQANGYLLTPAICYEIAFPGQVRENLHSDTNFLLTVSNDTWFGRSHGPWQHMQIARMRALELGRPLLRATNSGVTGIIDEQGRWLAEGEQFTEQVVSAEVPLVTGSTWYHQFGNLGAWLLALCCALITCFSMVKQRKKQ</sequence>
<protein>
    <recommendedName>
        <fullName evidence="9">Apolipoprotein N-acyltransferase</fullName>
        <shortName evidence="9">ALP N-acyltransferase</shortName>
        <ecNumber evidence="9">2.3.1.269</ecNumber>
    </recommendedName>
</protein>
<dbReference type="PROSITE" id="PS50263">
    <property type="entry name" value="CN_HYDROLASE"/>
    <property type="match status" value="1"/>
</dbReference>
<keyword evidence="4 9" id="KW-0808">Transferase</keyword>
<keyword evidence="11" id="KW-0449">Lipoprotein</keyword>
<feature type="transmembrane region" description="Helical" evidence="9">
    <location>
        <begin position="194"/>
        <end position="210"/>
    </location>
</feature>
<keyword evidence="8 9" id="KW-0012">Acyltransferase</keyword>
<dbReference type="NCBIfam" id="TIGR00546">
    <property type="entry name" value="lnt"/>
    <property type="match status" value="1"/>
</dbReference>
<dbReference type="AlphaFoldDB" id="A0A1Y6EML8"/>
<evidence type="ECO:0000256" key="9">
    <source>
        <dbReference type="HAMAP-Rule" id="MF_01148"/>
    </source>
</evidence>
<name>A0A1Y6EML8_9GAMM</name>
<dbReference type="EC" id="2.3.1.269" evidence="9"/>
<evidence type="ECO:0000256" key="5">
    <source>
        <dbReference type="ARBA" id="ARBA00022692"/>
    </source>
</evidence>
<dbReference type="PANTHER" id="PTHR38686:SF1">
    <property type="entry name" value="APOLIPOPROTEIN N-ACYLTRANSFERASE"/>
    <property type="match status" value="1"/>
</dbReference>
<dbReference type="InterPro" id="IPR036526">
    <property type="entry name" value="C-N_Hydrolase_sf"/>
</dbReference>
<evidence type="ECO:0000256" key="6">
    <source>
        <dbReference type="ARBA" id="ARBA00022989"/>
    </source>
</evidence>
<dbReference type="InterPro" id="IPR045378">
    <property type="entry name" value="LNT_N"/>
</dbReference>
<dbReference type="SUPFAM" id="SSF56317">
    <property type="entry name" value="Carbon-nitrogen hydrolase"/>
    <property type="match status" value="1"/>
</dbReference>
<comment type="function">
    <text evidence="9">Catalyzes the phospholipid dependent N-acylation of the N-terminal cysteine of apolipoprotein, the last step in lipoprotein maturation.</text>
</comment>
<evidence type="ECO:0000256" key="3">
    <source>
        <dbReference type="ARBA" id="ARBA00022475"/>
    </source>
</evidence>
<dbReference type="UniPathway" id="UPA00666"/>
<keyword evidence="6 9" id="KW-1133">Transmembrane helix</keyword>
<comment type="similarity">
    <text evidence="2 9">Belongs to the CN hydrolase family. Apolipoprotein N-acyltransferase subfamily.</text>
</comment>
<dbReference type="InterPro" id="IPR004563">
    <property type="entry name" value="Apolipo_AcylTrfase"/>
</dbReference>
<dbReference type="GO" id="GO:0042158">
    <property type="term" value="P:lipoprotein biosynthetic process"/>
    <property type="evidence" value="ECO:0007669"/>
    <property type="project" value="UniProtKB-UniRule"/>
</dbReference>
<dbReference type="Proteomes" id="UP000194450">
    <property type="component" value="Unassembled WGS sequence"/>
</dbReference>
<organism evidence="11 12">
    <name type="scientific">Pseudidiomarina planktonica</name>
    <dbReference type="NCBI Taxonomy" id="1323738"/>
    <lineage>
        <taxon>Bacteria</taxon>
        <taxon>Pseudomonadati</taxon>
        <taxon>Pseudomonadota</taxon>
        <taxon>Gammaproteobacteria</taxon>
        <taxon>Alteromonadales</taxon>
        <taxon>Idiomarinaceae</taxon>
        <taxon>Pseudidiomarina</taxon>
    </lineage>
</organism>
<evidence type="ECO:0000256" key="7">
    <source>
        <dbReference type="ARBA" id="ARBA00023136"/>
    </source>
</evidence>
<feature type="transmembrane region" description="Helical" evidence="9">
    <location>
        <begin position="87"/>
        <end position="113"/>
    </location>
</feature>
<feature type="domain" description="CN hydrolase" evidence="10">
    <location>
        <begin position="226"/>
        <end position="482"/>
    </location>
</feature>
<dbReference type="GO" id="GO:0016410">
    <property type="term" value="F:N-acyltransferase activity"/>
    <property type="evidence" value="ECO:0007669"/>
    <property type="project" value="UniProtKB-UniRule"/>
</dbReference>
<gene>
    <name evidence="9" type="primary">lnt</name>
    <name evidence="11" type="ORF">SAMN06297229_0915</name>
</gene>
<keyword evidence="7 9" id="KW-0472">Membrane</keyword>
<keyword evidence="12" id="KW-1185">Reference proteome</keyword>
<feature type="transmembrane region" description="Helical" evidence="9">
    <location>
        <begin position="495"/>
        <end position="513"/>
    </location>
</feature>
<keyword evidence="5 9" id="KW-0812">Transmembrane</keyword>
<feature type="transmembrane region" description="Helical" evidence="9">
    <location>
        <begin position="35"/>
        <end position="51"/>
    </location>
</feature>
<dbReference type="Pfam" id="PF20154">
    <property type="entry name" value="LNT_N"/>
    <property type="match status" value="1"/>
</dbReference>
<comment type="catalytic activity">
    <reaction evidence="9">
        <text>N-terminal S-1,2-diacyl-sn-glyceryl-L-cysteinyl-[lipoprotein] + a glycerophospholipid = N-acyl-S-1,2-diacyl-sn-glyceryl-L-cysteinyl-[lipoprotein] + a 2-acyl-sn-glycero-3-phospholipid + H(+)</text>
        <dbReference type="Rhea" id="RHEA:48228"/>
        <dbReference type="Rhea" id="RHEA-COMP:14681"/>
        <dbReference type="Rhea" id="RHEA-COMP:14684"/>
        <dbReference type="ChEBI" id="CHEBI:15378"/>
        <dbReference type="ChEBI" id="CHEBI:136912"/>
        <dbReference type="ChEBI" id="CHEBI:140656"/>
        <dbReference type="ChEBI" id="CHEBI:140657"/>
        <dbReference type="ChEBI" id="CHEBI:140660"/>
        <dbReference type="EC" id="2.3.1.269"/>
    </reaction>
</comment>
<dbReference type="GO" id="GO:0005886">
    <property type="term" value="C:plasma membrane"/>
    <property type="evidence" value="ECO:0007669"/>
    <property type="project" value="UniProtKB-SubCell"/>
</dbReference>
<dbReference type="CDD" id="cd07571">
    <property type="entry name" value="ALP_N-acyl_transferase"/>
    <property type="match status" value="1"/>
</dbReference>
<dbReference type="Pfam" id="PF00795">
    <property type="entry name" value="CN_hydrolase"/>
    <property type="match status" value="1"/>
</dbReference>
<dbReference type="PANTHER" id="PTHR38686">
    <property type="entry name" value="APOLIPOPROTEIN N-ACYLTRANSFERASE"/>
    <property type="match status" value="1"/>
</dbReference>
<evidence type="ECO:0000259" key="10">
    <source>
        <dbReference type="PROSITE" id="PS50263"/>
    </source>
</evidence>
<feature type="transmembrane region" description="Helical" evidence="9">
    <location>
        <begin position="163"/>
        <end position="187"/>
    </location>
</feature>
<dbReference type="EMBL" id="FXWH01000001">
    <property type="protein sequence ID" value="SMQ63817.1"/>
    <property type="molecule type" value="Genomic_DNA"/>
</dbReference>
<dbReference type="InterPro" id="IPR003010">
    <property type="entry name" value="C-N_Hydrolase"/>
</dbReference>
<comment type="pathway">
    <text evidence="9">Protein modification; lipoprotein biosynthesis (N-acyl transfer).</text>
</comment>
<reference evidence="12" key="1">
    <citation type="submission" date="2017-04" db="EMBL/GenBank/DDBJ databases">
        <authorList>
            <person name="Varghese N."/>
            <person name="Submissions S."/>
        </authorList>
    </citation>
    <scope>NUCLEOTIDE SEQUENCE [LARGE SCALE GENOMIC DNA]</scope>
</reference>
<dbReference type="OrthoDB" id="9804277at2"/>
<evidence type="ECO:0000256" key="2">
    <source>
        <dbReference type="ARBA" id="ARBA00010065"/>
    </source>
</evidence>
<dbReference type="Gene3D" id="3.60.110.10">
    <property type="entry name" value="Carbon-nitrogen hydrolase"/>
    <property type="match status" value="1"/>
</dbReference>
<evidence type="ECO:0000256" key="4">
    <source>
        <dbReference type="ARBA" id="ARBA00022679"/>
    </source>
</evidence>
<dbReference type="RefSeq" id="WP_086434054.1">
    <property type="nucleotide sequence ID" value="NZ_FXWH01000001.1"/>
</dbReference>
<evidence type="ECO:0000256" key="1">
    <source>
        <dbReference type="ARBA" id="ARBA00004651"/>
    </source>
</evidence>
<feature type="transmembrane region" description="Helical" evidence="9">
    <location>
        <begin position="125"/>
        <end position="143"/>
    </location>
</feature>
<dbReference type="HAMAP" id="MF_01148">
    <property type="entry name" value="Lnt"/>
    <property type="match status" value="1"/>
</dbReference>
<keyword evidence="3 9" id="KW-1003">Cell membrane</keyword>
<evidence type="ECO:0000313" key="12">
    <source>
        <dbReference type="Proteomes" id="UP000194450"/>
    </source>
</evidence>
<feature type="transmembrane region" description="Helical" evidence="9">
    <location>
        <begin position="12"/>
        <end position="29"/>
    </location>
</feature>
<accession>A0A1Y6EML8</accession>
<feature type="transmembrane region" description="Helical" evidence="9">
    <location>
        <begin position="63"/>
        <end position="81"/>
    </location>
</feature>
<evidence type="ECO:0000256" key="8">
    <source>
        <dbReference type="ARBA" id="ARBA00023315"/>
    </source>
</evidence>